<feature type="region of interest" description="Disordered" evidence="1">
    <location>
        <begin position="58"/>
        <end position="85"/>
    </location>
</feature>
<feature type="compositionally biased region" description="Low complexity" evidence="1">
    <location>
        <begin position="32"/>
        <end position="44"/>
    </location>
</feature>
<sequence length="181" mass="19324">MARFEKIHSEAATEIASVVTARYRPRRRSAGSPTSTATKAPITPATTIEVSGSQPCSTVAQAPTEAPTPTKAICPSDTCPAQPVSTTTDRPIIAKITMTPALNWPFVPSSCGNPITVATTAMPTPRRLSRTSRNLEIANGIGRTSPSESQEDASSESERRDPRRCNSRETMMSPARIGDIK</sequence>
<organism evidence="2">
    <name type="scientific">freshwater metagenome</name>
    <dbReference type="NCBI Taxonomy" id="449393"/>
    <lineage>
        <taxon>unclassified sequences</taxon>
        <taxon>metagenomes</taxon>
        <taxon>ecological metagenomes</taxon>
    </lineage>
</organism>
<feature type="region of interest" description="Disordered" evidence="1">
    <location>
        <begin position="124"/>
        <end position="181"/>
    </location>
</feature>
<feature type="compositionally biased region" description="Basic and acidic residues" evidence="1">
    <location>
        <begin position="156"/>
        <end position="167"/>
    </location>
</feature>
<protein>
    <submittedName>
        <fullName evidence="2">Unannotated protein</fullName>
    </submittedName>
</protein>
<name>A0A6J7N883_9ZZZZ</name>
<dbReference type="AlphaFoldDB" id="A0A6J7N883"/>
<gene>
    <name evidence="2" type="ORF">UFOPK3914_01518</name>
</gene>
<evidence type="ECO:0000313" key="2">
    <source>
        <dbReference type="EMBL" id="CAB4989621.1"/>
    </source>
</evidence>
<reference evidence="2" key="1">
    <citation type="submission" date="2020-05" db="EMBL/GenBank/DDBJ databases">
        <authorList>
            <person name="Chiriac C."/>
            <person name="Salcher M."/>
            <person name="Ghai R."/>
            <person name="Kavagutti S V."/>
        </authorList>
    </citation>
    <scope>NUCLEOTIDE SEQUENCE</scope>
</reference>
<dbReference type="EMBL" id="CAFBOG010000163">
    <property type="protein sequence ID" value="CAB4989621.1"/>
    <property type="molecule type" value="Genomic_DNA"/>
</dbReference>
<feature type="region of interest" description="Disordered" evidence="1">
    <location>
        <begin position="23"/>
        <end position="44"/>
    </location>
</feature>
<evidence type="ECO:0000256" key="1">
    <source>
        <dbReference type="SAM" id="MobiDB-lite"/>
    </source>
</evidence>
<proteinExistence type="predicted"/>
<accession>A0A6J7N883</accession>